<feature type="compositionally biased region" description="Basic and acidic residues" evidence="1">
    <location>
        <begin position="48"/>
        <end position="82"/>
    </location>
</feature>
<accession>A0A915MYK6</accession>
<feature type="compositionally biased region" description="Acidic residues" evidence="1">
    <location>
        <begin position="83"/>
        <end position="92"/>
    </location>
</feature>
<evidence type="ECO:0000313" key="2">
    <source>
        <dbReference type="Proteomes" id="UP000887561"/>
    </source>
</evidence>
<feature type="region of interest" description="Disordered" evidence="1">
    <location>
        <begin position="48"/>
        <end position="96"/>
    </location>
</feature>
<organism evidence="2 3">
    <name type="scientific">Meloidogyne javanica</name>
    <name type="common">Root-knot nematode worm</name>
    <dbReference type="NCBI Taxonomy" id="6303"/>
    <lineage>
        <taxon>Eukaryota</taxon>
        <taxon>Metazoa</taxon>
        <taxon>Ecdysozoa</taxon>
        <taxon>Nematoda</taxon>
        <taxon>Chromadorea</taxon>
        <taxon>Rhabditida</taxon>
        <taxon>Tylenchina</taxon>
        <taxon>Tylenchomorpha</taxon>
        <taxon>Tylenchoidea</taxon>
        <taxon>Meloidogynidae</taxon>
        <taxon>Meloidogyninae</taxon>
        <taxon>Meloidogyne</taxon>
        <taxon>Meloidogyne incognita group</taxon>
    </lineage>
</organism>
<name>A0A915MYK6_MELJA</name>
<feature type="region of interest" description="Disordered" evidence="1">
    <location>
        <begin position="128"/>
        <end position="174"/>
    </location>
</feature>
<dbReference type="AlphaFoldDB" id="A0A915MYK6"/>
<evidence type="ECO:0000313" key="3">
    <source>
        <dbReference type="WBParaSite" id="scaffold6394_cov206.g10794"/>
    </source>
</evidence>
<dbReference type="WBParaSite" id="scaffold6394_cov206.g10794">
    <property type="protein sequence ID" value="scaffold6394_cov206.g10794"/>
    <property type="gene ID" value="scaffold6394_cov206.g10794"/>
</dbReference>
<reference evidence="3" key="1">
    <citation type="submission" date="2022-11" db="UniProtKB">
        <authorList>
            <consortium name="WormBaseParasite"/>
        </authorList>
    </citation>
    <scope>IDENTIFICATION</scope>
</reference>
<proteinExistence type="predicted"/>
<dbReference type="SUPFAM" id="SSF51011">
    <property type="entry name" value="Glycosyl hydrolase domain"/>
    <property type="match status" value="1"/>
</dbReference>
<protein>
    <submittedName>
        <fullName evidence="3">Uncharacterized protein</fullName>
    </submittedName>
</protein>
<dbReference type="Proteomes" id="UP000887561">
    <property type="component" value="Unplaced"/>
</dbReference>
<dbReference type="Gene3D" id="2.60.40.1180">
    <property type="entry name" value="Golgi alpha-mannosidase II"/>
    <property type="match status" value="1"/>
</dbReference>
<evidence type="ECO:0000256" key="1">
    <source>
        <dbReference type="SAM" id="MobiDB-lite"/>
    </source>
</evidence>
<keyword evidence="2" id="KW-1185">Reference proteome</keyword>
<sequence>MEELKEVRLVPLKEPAPVLNGQIQHLLPSGKNVGVEYSNIPVFGRKMLNEPEMGKSGGDKVVGESKGEQGKEKAIEETKIENNEEEEEEDENCNQNCEEVVCEDEDEIGEMKNGHNEARSANRKLYSSYSSPKSWSSPKSSGYSKLPSPPMSSDSSPGSQTPTGKPTIIKPPSYSNTPYGGSTYPYGGRYPPYYYGGTTYYYGSSNSSNCCCKKKTLQALVTNIYVSAYKGNGKVIIVAINIGWPDKNQQFSIKGIKSFTPIITAPNKNMINGTKILVNNGSFNYLLPAMSVVTFVSVN</sequence>
<dbReference type="InterPro" id="IPR013780">
    <property type="entry name" value="Glyco_hydro_b"/>
</dbReference>